<proteinExistence type="predicted"/>
<dbReference type="STRING" id="1236973.JCM9157_1452"/>
<dbReference type="Pfam" id="PF15902">
    <property type="entry name" value="Sortilin-Vps10"/>
    <property type="match status" value="1"/>
</dbReference>
<dbReference type="CDD" id="cd15482">
    <property type="entry name" value="Sialidase_non-viral"/>
    <property type="match status" value="1"/>
</dbReference>
<dbReference type="InterPro" id="IPR015943">
    <property type="entry name" value="WD40/YVTN_repeat-like_dom_sf"/>
</dbReference>
<dbReference type="SUPFAM" id="SSF110296">
    <property type="entry name" value="Oligoxyloglucan reducing end-specific cellobiohydrolase"/>
    <property type="match status" value="1"/>
</dbReference>
<evidence type="ECO:0000313" key="3">
    <source>
        <dbReference type="EMBL" id="GAE34398.1"/>
    </source>
</evidence>
<dbReference type="GO" id="GO:0016020">
    <property type="term" value="C:membrane"/>
    <property type="evidence" value="ECO:0007669"/>
    <property type="project" value="TreeGrafter"/>
</dbReference>
<keyword evidence="4" id="KW-1185">Reference proteome</keyword>
<dbReference type="AlphaFoldDB" id="W4QRY5"/>
<keyword evidence="1" id="KW-0677">Repeat</keyword>
<dbReference type="GO" id="GO:0006895">
    <property type="term" value="P:Golgi to endosome transport"/>
    <property type="evidence" value="ECO:0007669"/>
    <property type="project" value="TreeGrafter"/>
</dbReference>
<dbReference type="eggNOG" id="COG4447">
    <property type="taxonomic scope" value="Bacteria"/>
</dbReference>
<gene>
    <name evidence="3" type="ORF">JCM9157_1452</name>
</gene>
<dbReference type="PANTHER" id="PTHR12106:SF23">
    <property type="entry name" value="SORTILIN"/>
    <property type="match status" value="1"/>
</dbReference>
<protein>
    <submittedName>
        <fullName evidence="3">BNR repeat domain protein</fullName>
    </submittedName>
</protein>
<reference evidence="3 4" key="1">
    <citation type="journal article" date="2014" name="Genome Announc.">
        <title>Draft Genome Sequences of Three Alkaliphilic Bacillus Strains, Bacillus wakoensis JCM 9140T, Bacillus akibai JCM 9157T, and Bacillus hemicellulosilyticus JCM 9152T.</title>
        <authorList>
            <person name="Yuki M."/>
            <person name="Oshima K."/>
            <person name="Suda W."/>
            <person name="Oshida Y."/>
            <person name="Kitamura K."/>
            <person name="Iida T."/>
            <person name="Hattori M."/>
            <person name="Ohkuma M."/>
        </authorList>
    </citation>
    <scope>NUCLEOTIDE SEQUENCE [LARGE SCALE GENOMIC DNA]</scope>
    <source>
        <strain evidence="3 4">JCM 9157</strain>
    </source>
</reference>
<accession>W4QRY5</accession>
<dbReference type="RefSeq" id="WP_035663236.1">
    <property type="nucleotide sequence ID" value="NZ_BAUV01000007.1"/>
</dbReference>
<dbReference type="NCBIfam" id="NF045728">
    <property type="entry name" value="glycosyl_F510_1955"/>
    <property type="match status" value="1"/>
</dbReference>
<evidence type="ECO:0000259" key="2">
    <source>
        <dbReference type="Pfam" id="PF15902"/>
    </source>
</evidence>
<dbReference type="Gene3D" id="2.130.10.10">
    <property type="entry name" value="YVTN repeat-like/Quinoprotein amine dehydrogenase"/>
    <property type="match status" value="2"/>
</dbReference>
<name>W4QRY5_HALA3</name>
<dbReference type="InterPro" id="IPR050310">
    <property type="entry name" value="VPS10-sortilin"/>
</dbReference>
<organism evidence="3 4">
    <name type="scientific">Halalkalibacter akibai (strain ATCC 43226 / DSM 21942 / CIP 109018 / JCM 9157 / 1139)</name>
    <name type="common">Bacillus akibai</name>
    <dbReference type="NCBI Taxonomy" id="1236973"/>
    <lineage>
        <taxon>Bacteria</taxon>
        <taxon>Bacillati</taxon>
        <taxon>Bacillota</taxon>
        <taxon>Bacilli</taxon>
        <taxon>Bacillales</taxon>
        <taxon>Bacillaceae</taxon>
        <taxon>Halalkalibacter</taxon>
    </lineage>
</organism>
<dbReference type="PROSITE" id="PS51257">
    <property type="entry name" value="PROKAR_LIPOPROTEIN"/>
    <property type="match status" value="1"/>
</dbReference>
<dbReference type="InterPro" id="IPR031778">
    <property type="entry name" value="Sortilin_N"/>
</dbReference>
<dbReference type="InterPro" id="IPR054817">
    <property type="entry name" value="Glycosyl_F510_1955-like"/>
</dbReference>
<feature type="domain" description="Sortilin N-terminal" evidence="2">
    <location>
        <begin position="188"/>
        <end position="298"/>
    </location>
</feature>
<evidence type="ECO:0000313" key="4">
    <source>
        <dbReference type="Proteomes" id="UP000018896"/>
    </source>
</evidence>
<dbReference type="Proteomes" id="UP000018896">
    <property type="component" value="Unassembled WGS sequence"/>
</dbReference>
<comment type="caution">
    <text evidence="3">The sequence shown here is derived from an EMBL/GenBank/DDBJ whole genome shotgun (WGS) entry which is preliminary data.</text>
</comment>
<dbReference type="PANTHER" id="PTHR12106">
    <property type="entry name" value="SORTILIN RELATED"/>
    <property type="match status" value="1"/>
</dbReference>
<dbReference type="GO" id="GO:0016050">
    <property type="term" value="P:vesicle organization"/>
    <property type="evidence" value="ECO:0007669"/>
    <property type="project" value="TreeGrafter"/>
</dbReference>
<dbReference type="GO" id="GO:0005829">
    <property type="term" value="C:cytosol"/>
    <property type="evidence" value="ECO:0007669"/>
    <property type="project" value="GOC"/>
</dbReference>
<dbReference type="GO" id="GO:0006897">
    <property type="term" value="P:endocytosis"/>
    <property type="evidence" value="ECO:0007669"/>
    <property type="project" value="TreeGrafter"/>
</dbReference>
<dbReference type="OrthoDB" id="9764804at2"/>
<dbReference type="EMBL" id="BAUV01000007">
    <property type="protein sequence ID" value="GAE34398.1"/>
    <property type="molecule type" value="Genomic_DNA"/>
</dbReference>
<sequence>MKYSLGLVTLVFFLMGCNGDQSVDSFTHIHGLEYEVNGEGFYIATHHGIILADQANWNLIGGTSEQHDFMGFTILENGNMISSGHPSLQSDLNNPLGVIMSEDKGLTWEPIALHGEVDFHIIHVNAKNQNIIYGLDSYHSQLYKSENGGFNWLPIEISQAPMDIGEIYAITSNPLDANHLLAGFPTGMFSSRDGGETWIELEKEFTVTSFTSVNGHSEEMIAYLMGSKQGLYYSKDFGETWELIHSEFGDEAEVVIEISQHPRNPEQLVVATSMTNIYETHNFGQEWIMIAQEGKRVENKVN</sequence>
<evidence type="ECO:0000256" key="1">
    <source>
        <dbReference type="ARBA" id="ARBA00022737"/>
    </source>
</evidence>